<dbReference type="PROSITE" id="PS50977">
    <property type="entry name" value="HTH_TETR_2"/>
    <property type="match status" value="1"/>
</dbReference>
<evidence type="ECO:0000256" key="2">
    <source>
        <dbReference type="PROSITE-ProRule" id="PRU00335"/>
    </source>
</evidence>
<dbReference type="PANTHER" id="PTHR43479:SF11">
    <property type="entry name" value="ACREF_ENVCD OPERON REPRESSOR-RELATED"/>
    <property type="match status" value="1"/>
</dbReference>
<dbReference type="GO" id="GO:0003677">
    <property type="term" value="F:DNA binding"/>
    <property type="evidence" value="ECO:0007669"/>
    <property type="project" value="UniProtKB-UniRule"/>
</dbReference>
<dbReference type="Proteomes" id="UP000182360">
    <property type="component" value="Unassembled WGS sequence"/>
</dbReference>
<accession>A0A1H9CNT5</accession>
<dbReference type="InterPro" id="IPR050624">
    <property type="entry name" value="HTH-type_Tx_Regulator"/>
</dbReference>
<evidence type="ECO:0000259" key="3">
    <source>
        <dbReference type="PROSITE" id="PS50977"/>
    </source>
</evidence>
<evidence type="ECO:0000313" key="4">
    <source>
        <dbReference type="EMBL" id="SEQ02824.1"/>
    </source>
</evidence>
<feature type="domain" description="HTH tetR-type" evidence="3">
    <location>
        <begin position="8"/>
        <end position="68"/>
    </location>
</feature>
<dbReference type="InterPro" id="IPR036271">
    <property type="entry name" value="Tet_transcr_reg_TetR-rel_C_sf"/>
</dbReference>
<evidence type="ECO:0000313" key="5">
    <source>
        <dbReference type="Proteomes" id="UP000182360"/>
    </source>
</evidence>
<dbReference type="Pfam" id="PF00440">
    <property type="entry name" value="TetR_N"/>
    <property type="match status" value="1"/>
</dbReference>
<feature type="DNA-binding region" description="H-T-H motif" evidence="2">
    <location>
        <begin position="31"/>
        <end position="50"/>
    </location>
</feature>
<organism evidence="4 5">
    <name type="scientific">Treponema bryantii</name>
    <dbReference type="NCBI Taxonomy" id="163"/>
    <lineage>
        <taxon>Bacteria</taxon>
        <taxon>Pseudomonadati</taxon>
        <taxon>Spirochaetota</taxon>
        <taxon>Spirochaetia</taxon>
        <taxon>Spirochaetales</taxon>
        <taxon>Treponemataceae</taxon>
        <taxon>Treponema</taxon>
    </lineage>
</organism>
<dbReference type="RefSeq" id="WP_074641330.1">
    <property type="nucleotide sequence ID" value="NZ_FOFU01000002.1"/>
</dbReference>
<keyword evidence="5" id="KW-1185">Reference proteome</keyword>
<proteinExistence type="predicted"/>
<dbReference type="Gene3D" id="1.10.10.60">
    <property type="entry name" value="Homeodomain-like"/>
    <property type="match status" value="1"/>
</dbReference>
<protein>
    <submittedName>
        <fullName evidence="4">Transcriptional regulator, TetR family</fullName>
    </submittedName>
</protein>
<keyword evidence="1 2" id="KW-0238">DNA-binding</keyword>
<dbReference type="AlphaFoldDB" id="A0A1H9CNT5"/>
<name>A0A1H9CNT5_9SPIR</name>
<evidence type="ECO:0000256" key="1">
    <source>
        <dbReference type="ARBA" id="ARBA00023125"/>
    </source>
</evidence>
<gene>
    <name evidence="4" type="ORF">SAMN04487977_102249</name>
</gene>
<dbReference type="SUPFAM" id="SSF48498">
    <property type="entry name" value="Tetracyclin repressor-like, C-terminal domain"/>
    <property type="match status" value="1"/>
</dbReference>
<dbReference type="InterPro" id="IPR001647">
    <property type="entry name" value="HTH_TetR"/>
</dbReference>
<reference evidence="4 5" key="1">
    <citation type="submission" date="2016-10" db="EMBL/GenBank/DDBJ databases">
        <authorList>
            <person name="de Groot N.N."/>
        </authorList>
    </citation>
    <scope>NUCLEOTIDE SEQUENCE [LARGE SCALE GENOMIC DNA]</scope>
    <source>
        <strain evidence="4 5">B25</strain>
    </source>
</reference>
<dbReference type="Gene3D" id="1.10.357.10">
    <property type="entry name" value="Tetracycline Repressor, domain 2"/>
    <property type="match status" value="1"/>
</dbReference>
<dbReference type="eggNOG" id="COG1309">
    <property type="taxonomic scope" value="Bacteria"/>
</dbReference>
<dbReference type="SUPFAM" id="SSF46689">
    <property type="entry name" value="Homeodomain-like"/>
    <property type="match status" value="1"/>
</dbReference>
<sequence>MAIVVEHDKRKQEILQKSLDVFIEEGYEDATFQKIADRCGITSTTLYIYFKNKHEIFLGSIKELLSELEIALKKIMADSALSAEDALRKILSTLADSIESNKKLFSVLLNYLMQLKKSGVDTSERVRRRVIRLRHLLTTILIKGIQNKEFKELNVKDVNDTLYGLLESAIFRIAVLNKDDVTDVRAALNTTVDLFKA</sequence>
<dbReference type="EMBL" id="FOFU01000002">
    <property type="protein sequence ID" value="SEQ02824.1"/>
    <property type="molecule type" value="Genomic_DNA"/>
</dbReference>
<dbReference type="PRINTS" id="PR00455">
    <property type="entry name" value="HTHTETR"/>
</dbReference>
<dbReference type="PANTHER" id="PTHR43479">
    <property type="entry name" value="ACREF/ENVCD OPERON REPRESSOR-RELATED"/>
    <property type="match status" value="1"/>
</dbReference>
<dbReference type="STRING" id="163.SAMN04487775_11084"/>
<dbReference type="OrthoDB" id="9809994at2"/>
<dbReference type="InterPro" id="IPR009057">
    <property type="entry name" value="Homeodomain-like_sf"/>
</dbReference>